<dbReference type="GO" id="GO:0046872">
    <property type="term" value="F:metal ion binding"/>
    <property type="evidence" value="ECO:0007669"/>
    <property type="project" value="UniProtKB-KW"/>
</dbReference>
<dbReference type="CDD" id="cd06850">
    <property type="entry name" value="biotinyl_domain"/>
    <property type="match status" value="1"/>
</dbReference>
<dbReference type="InterPro" id="IPR001882">
    <property type="entry name" value="Biotin_BS"/>
</dbReference>
<dbReference type="PROSITE" id="PS00867">
    <property type="entry name" value="CPSASE_2"/>
    <property type="match status" value="1"/>
</dbReference>
<proteinExistence type="predicted"/>
<comment type="cofactor">
    <cofactor evidence="2">
        <name>biotin</name>
        <dbReference type="ChEBI" id="CHEBI:57586"/>
    </cofactor>
</comment>
<dbReference type="InterPro" id="IPR005930">
    <property type="entry name" value="Pyruv_COase"/>
</dbReference>
<evidence type="ECO:0000259" key="21">
    <source>
        <dbReference type="PROSITE" id="PS50968"/>
    </source>
</evidence>
<dbReference type="FunFam" id="3.30.1490.20:FF:000018">
    <property type="entry name" value="Biotin carboxylase"/>
    <property type="match status" value="1"/>
</dbReference>
<feature type="region of interest" description="Disordered" evidence="19">
    <location>
        <begin position="1346"/>
        <end position="1388"/>
    </location>
</feature>
<evidence type="ECO:0000256" key="15">
    <source>
        <dbReference type="ARBA" id="ARBA00023268"/>
    </source>
</evidence>
<dbReference type="PROSITE" id="PS00188">
    <property type="entry name" value="BIOTIN"/>
    <property type="match status" value="1"/>
</dbReference>
<feature type="domain" description="Lipoyl-binding" evidence="21">
    <location>
        <begin position="1289"/>
        <end position="1364"/>
    </location>
</feature>
<dbReference type="SUPFAM" id="SSF52440">
    <property type="entry name" value="PreATP-grasp domain"/>
    <property type="match status" value="1"/>
</dbReference>
<keyword evidence="9" id="KW-0436">Ligase</keyword>
<evidence type="ECO:0000256" key="5">
    <source>
        <dbReference type="ARBA" id="ARBA00004742"/>
    </source>
</evidence>
<evidence type="ECO:0000256" key="11">
    <source>
        <dbReference type="ARBA" id="ARBA00022741"/>
    </source>
</evidence>
<dbReference type="PANTHER" id="PTHR43778:SF2">
    <property type="entry name" value="PYRUVATE CARBOXYLASE, MITOCHONDRIAL"/>
    <property type="match status" value="1"/>
</dbReference>
<dbReference type="Pfam" id="PF12768">
    <property type="entry name" value="Rax2"/>
    <property type="match status" value="1"/>
</dbReference>
<accession>A0A2K3QGA2</accession>
<dbReference type="InterPro" id="IPR055268">
    <property type="entry name" value="PCB-like"/>
</dbReference>
<dbReference type="UniPathway" id="UPA00138"/>
<dbReference type="InterPro" id="IPR005482">
    <property type="entry name" value="Biotin_COase_C"/>
</dbReference>
<keyword evidence="25" id="KW-0670">Pyruvate</keyword>
<dbReference type="STRING" id="45235.A0A2K3QGA2"/>
<dbReference type="Pfam" id="PF02785">
    <property type="entry name" value="Biotin_carb_C"/>
    <property type="match status" value="1"/>
</dbReference>
<evidence type="ECO:0000313" key="26">
    <source>
        <dbReference type="Proteomes" id="UP000236621"/>
    </source>
</evidence>
<dbReference type="GO" id="GO:0005737">
    <property type="term" value="C:cytoplasm"/>
    <property type="evidence" value="ECO:0007669"/>
    <property type="project" value="UniProtKB-SubCell"/>
</dbReference>
<dbReference type="InterPro" id="IPR024982">
    <property type="entry name" value="Rax2-like_C"/>
</dbReference>
<dbReference type="FunFam" id="3.20.20.70:FF:000033">
    <property type="entry name" value="Pyruvate carboxylase"/>
    <property type="match status" value="1"/>
</dbReference>
<feature type="domain" description="ATP-grasp" evidence="22">
    <location>
        <begin position="335"/>
        <end position="532"/>
    </location>
</feature>
<evidence type="ECO:0000256" key="9">
    <source>
        <dbReference type="ARBA" id="ARBA00022598"/>
    </source>
</evidence>
<gene>
    <name evidence="25" type="ORF">TCAP_03494</name>
</gene>
<dbReference type="Pfam" id="PF02436">
    <property type="entry name" value="PYC_OADA"/>
    <property type="match status" value="1"/>
</dbReference>
<evidence type="ECO:0000256" key="2">
    <source>
        <dbReference type="ARBA" id="ARBA00001953"/>
    </source>
</evidence>
<dbReference type="PROSITE" id="PS00866">
    <property type="entry name" value="CPSASE_1"/>
    <property type="match status" value="1"/>
</dbReference>
<keyword evidence="13 18" id="KW-0067">ATP-binding</keyword>
<dbReference type="OrthoDB" id="196847at2759"/>
<evidence type="ECO:0000259" key="22">
    <source>
        <dbReference type="PROSITE" id="PS50975"/>
    </source>
</evidence>
<dbReference type="GO" id="GO:0005524">
    <property type="term" value="F:ATP binding"/>
    <property type="evidence" value="ECO:0007669"/>
    <property type="project" value="UniProtKB-UniRule"/>
</dbReference>
<evidence type="ECO:0000256" key="18">
    <source>
        <dbReference type="PROSITE-ProRule" id="PRU00409"/>
    </source>
</evidence>
<dbReference type="FunFam" id="3.30.470.20:FF:000012">
    <property type="entry name" value="Pyruvate carboxylase"/>
    <property type="match status" value="1"/>
</dbReference>
<dbReference type="PANTHER" id="PTHR43778">
    <property type="entry name" value="PYRUVATE CARBOXYLASE"/>
    <property type="match status" value="1"/>
</dbReference>
<dbReference type="Gene3D" id="3.20.20.70">
    <property type="entry name" value="Aldolase class I"/>
    <property type="match status" value="1"/>
</dbReference>
<evidence type="ECO:0000256" key="8">
    <source>
        <dbReference type="ARBA" id="ARBA00022490"/>
    </source>
</evidence>
<evidence type="ECO:0000256" key="10">
    <source>
        <dbReference type="ARBA" id="ARBA00022723"/>
    </source>
</evidence>
<dbReference type="InterPro" id="IPR048266">
    <property type="entry name" value="Rax2-like_second"/>
</dbReference>
<dbReference type="SUPFAM" id="SSF51230">
    <property type="entry name" value="Single hybrid motif"/>
    <property type="match status" value="1"/>
</dbReference>
<keyword evidence="12" id="KW-0862">Zinc</keyword>
<comment type="catalytic activity">
    <reaction evidence="16">
        <text>hydrogencarbonate + pyruvate + ATP = oxaloacetate + ADP + phosphate + H(+)</text>
        <dbReference type="Rhea" id="RHEA:20844"/>
        <dbReference type="ChEBI" id="CHEBI:15361"/>
        <dbReference type="ChEBI" id="CHEBI:15378"/>
        <dbReference type="ChEBI" id="CHEBI:16452"/>
        <dbReference type="ChEBI" id="CHEBI:17544"/>
        <dbReference type="ChEBI" id="CHEBI:30616"/>
        <dbReference type="ChEBI" id="CHEBI:43474"/>
        <dbReference type="ChEBI" id="CHEBI:456216"/>
        <dbReference type="EC" id="6.4.1.1"/>
    </reaction>
</comment>
<dbReference type="InterPro" id="IPR003379">
    <property type="entry name" value="Carboxylase_cons_dom"/>
</dbReference>
<comment type="function">
    <text evidence="3">Pyruvate carboxylase catalyzes a 2-step reaction, involving the ATP-dependent carboxylation of the covalently attached biotin in the first step and the transfer of the carboxyl group to pyruvate in the second.</text>
</comment>
<keyword evidence="20" id="KW-0812">Transmembrane</keyword>
<dbReference type="EC" id="6.4.1.1" evidence="6"/>
<dbReference type="PROSITE" id="PS50968">
    <property type="entry name" value="BIOTINYL_LIPOYL"/>
    <property type="match status" value="1"/>
</dbReference>
<keyword evidence="7" id="KW-0312">Gluconeogenesis</keyword>
<feature type="compositionally biased region" description="Polar residues" evidence="19">
    <location>
        <begin position="1377"/>
        <end position="1388"/>
    </location>
</feature>
<dbReference type="Gene3D" id="3.30.470.20">
    <property type="entry name" value="ATP-grasp fold, B domain"/>
    <property type="match status" value="1"/>
</dbReference>
<evidence type="ECO:0000256" key="19">
    <source>
        <dbReference type="SAM" id="MobiDB-lite"/>
    </source>
</evidence>
<evidence type="ECO:0000256" key="17">
    <source>
        <dbReference type="ARBA" id="ARBA00072910"/>
    </source>
</evidence>
<comment type="cofactor">
    <cofactor evidence="1">
        <name>Zn(2+)</name>
        <dbReference type="ChEBI" id="CHEBI:29105"/>
    </cofactor>
</comment>
<dbReference type="InterPro" id="IPR011053">
    <property type="entry name" value="Single_hybrid_motif"/>
</dbReference>
<dbReference type="SUPFAM" id="SSF89000">
    <property type="entry name" value="post-HMGL domain-like"/>
    <property type="match status" value="1"/>
</dbReference>
<dbReference type="EMBL" id="NRSZ01000530">
    <property type="protein sequence ID" value="PNY26578.1"/>
    <property type="molecule type" value="Genomic_DNA"/>
</dbReference>
<dbReference type="SUPFAM" id="SSF56059">
    <property type="entry name" value="Glutathione synthetase ATP-binding domain-like"/>
    <property type="match status" value="1"/>
</dbReference>
<dbReference type="Gene3D" id="2.40.50.100">
    <property type="match status" value="1"/>
</dbReference>
<dbReference type="SUPFAM" id="SSF51569">
    <property type="entry name" value="Aldolase"/>
    <property type="match status" value="1"/>
</dbReference>
<reference evidence="25 26" key="1">
    <citation type="submission" date="2017-08" db="EMBL/GenBank/DDBJ databases">
        <title>Harnessing the power of phylogenomics to disentangle the directionality and signatures of interkingdom host jumping in the parasitic fungal genus Tolypocladium.</title>
        <authorList>
            <person name="Quandt C.A."/>
            <person name="Patterson W."/>
            <person name="Spatafora J.W."/>
        </authorList>
    </citation>
    <scope>NUCLEOTIDE SEQUENCE [LARGE SCALE GENOMIC DNA]</scope>
    <source>
        <strain evidence="25 26">CBS 113982</strain>
    </source>
</reference>
<keyword evidence="8" id="KW-0963">Cytoplasm</keyword>
<organism evidence="25 26">
    <name type="scientific">Tolypocladium capitatum</name>
    <dbReference type="NCBI Taxonomy" id="45235"/>
    <lineage>
        <taxon>Eukaryota</taxon>
        <taxon>Fungi</taxon>
        <taxon>Dikarya</taxon>
        <taxon>Ascomycota</taxon>
        <taxon>Pezizomycotina</taxon>
        <taxon>Sordariomycetes</taxon>
        <taxon>Hypocreomycetidae</taxon>
        <taxon>Hypocreales</taxon>
        <taxon>Ophiocordycipitaceae</taxon>
        <taxon>Tolypocladium</taxon>
    </lineage>
</organism>
<dbReference type="InterPro" id="IPR005479">
    <property type="entry name" value="CPAse_ATP-bd"/>
</dbReference>
<evidence type="ECO:0000256" key="3">
    <source>
        <dbReference type="ARBA" id="ARBA00002380"/>
    </source>
</evidence>
<feature type="domain" description="Pyruvate carboxyltransferase" evidence="24">
    <location>
        <begin position="751"/>
        <end position="1019"/>
    </location>
</feature>
<dbReference type="InterPro" id="IPR005481">
    <property type="entry name" value="BC-like_N"/>
</dbReference>
<dbReference type="InterPro" id="IPR011054">
    <property type="entry name" value="Rudment_hybrid_motif"/>
</dbReference>
<dbReference type="Pfam" id="PF20843">
    <property type="entry name" value="Rax2_3"/>
    <property type="match status" value="1"/>
</dbReference>
<evidence type="ECO:0000259" key="23">
    <source>
        <dbReference type="PROSITE" id="PS50979"/>
    </source>
</evidence>
<dbReference type="InterPro" id="IPR016185">
    <property type="entry name" value="PreATP-grasp_dom_sf"/>
</dbReference>
<dbReference type="InterPro" id="IPR048265">
    <property type="entry name" value="Rax2-like_third"/>
</dbReference>
<dbReference type="PROSITE" id="PS50975">
    <property type="entry name" value="ATP_GRASP"/>
    <property type="match status" value="1"/>
</dbReference>
<evidence type="ECO:0000256" key="20">
    <source>
        <dbReference type="SAM" id="Phobius"/>
    </source>
</evidence>
<keyword evidence="14" id="KW-0092">Biotin</keyword>
<keyword evidence="20" id="KW-1133">Transmembrane helix</keyword>
<dbReference type="NCBIfam" id="TIGR01235">
    <property type="entry name" value="pyruv_carbox"/>
    <property type="match status" value="1"/>
</dbReference>
<feature type="domain" description="Biotin carboxylation" evidence="23">
    <location>
        <begin position="178"/>
        <end position="665"/>
    </location>
</feature>
<dbReference type="Pfam" id="PF02786">
    <property type="entry name" value="CPSase_L_D2"/>
    <property type="match status" value="1"/>
</dbReference>
<dbReference type="SUPFAM" id="SSF50965">
    <property type="entry name" value="Galactose oxidase, central domain"/>
    <property type="match status" value="1"/>
</dbReference>
<comment type="pathway">
    <text evidence="5">Carbohydrate biosynthesis; gluconeogenesis.</text>
</comment>
<dbReference type="PROSITE" id="PS50991">
    <property type="entry name" value="PYR_CT"/>
    <property type="match status" value="1"/>
</dbReference>
<name>A0A2K3QGA2_9HYPO</name>
<comment type="caution">
    <text evidence="25">The sequence shown here is derived from an EMBL/GenBank/DDBJ whole genome shotgun (WGS) entry which is preliminary data.</text>
</comment>
<keyword evidence="11 18" id="KW-0547">Nucleotide-binding</keyword>
<keyword evidence="10" id="KW-0479">Metal-binding</keyword>
<evidence type="ECO:0000256" key="7">
    <source>
        <dbReference type="ARBA" id="ARBA00022432"/>
    </source>
</evidence>
<keyword evidence="20" id="KW-0472">Membrane</keyword>
<evidence type="ECO:0000313" key="25">
    <source>
        <dbReference type="EMBL" id="PNY26578.1"/>
    </source>
</evidence>
<comment type="subcellular location">
    <subcellularLocation>
        <location evidence="4">Cytoplasm</location>
    </subcellularLocation>
</comment>
<evidence type="ECO:0000256" key="4">
    <source>
        <dbReference type="ARBA" id="ARBA00004496"/>
    </source>
</evidence>
<dbReference type="Gene3D" id="3.10.600.10">
    <property type="entry name" value="pyruvate carboxylase f1077a mutant domain"/>
    <property type="match status" value="1"/>
</dbReference>
<dbReference type="InterPro" id="IPR011043">
    <property type="entry name" value="Gal_Oxase/kelch_b-propeller"/>
</dbReference>
<evidence type="ECO:0000256" key="1">
    <source>
        <dbReference type="ARBA" id="ARBA00001947"/>
    </source>
</evidence>
<sequence length="2736" mass="292181">MPSSLPRHASGAASSADASRLPGNLGAGIALATAAVAHLGVCRDSVQGWHARQLLVLNPLSGRGLSAQGPLALPAICISAPPFSSNRPLGAAPPPTIAEPAAVRPRRFKSTPAQSSARPSLVLSSFSIPPLPPLAAPAASPTMSAPQQPLTFNDVFEDEDVDLPKSVHHIRANSSIMELKKILVANRGEIRKSPPLPMALRPWPSISAANLWKPSGYDVPSAALTRPQPGFCDADSACDDRSLEPYEDRLSMHRQKADEAYVIGKRGQYTPVGAYLAGDEIIKIAVEHGAQLVHPGYGFLSENAEFARNVEKAGLIFVGPSPEVIDSLGDKVSARKLAIAAGVPVVPGTEGAVERYEEVKAFTDKYGFPIIIKAAYGGGGRGMRVVRDPEGLQENFERATSEAKSAFGNGTVFVERFLDKPKHIEVQLLGDNHGNIVHLYERDCSVQRRHQKVVEIAPAKDLPAETRDAILADAVRLARSVNYRNAGTAEFLVDQQNRYYFIEINPRIQVEHTITEEITGIDIVAAQIQIAAGATLAQLGLTQDRISTRGFAIQCRITTEDPSKQFQPDTGKIEVYRSAGGNGVRLDGGNGFAGAVITPHYDSMLVKCTCHGSTYEIARRKVFRSLIEFRVRGVKTNIPFLASLLTHPTFIEGTCWTTFIDDTPQLFDLVGSQNRAQKVLAYLGDVAVNGSSIKGQVGEPKFRGEIAPPELFSADGSKVDVKEPCQKGWRNIILEKGPKAFAKAVRDYKGCLLMDTTWRDAHQSLLATRVRTVDLLGIAKETSHALSNLYSLECWGGATFDVAMRFLYEDPWDRLRRMRKLVPNIPFQMLLRGANGVAYSSLPDNAIDHFVDQAKKNGVDIFRVFDALNDIDQLEVGIKAVHKAGGVVEGTVCYSGDMLNPSKKYNLAYYMDLVDKLVKLDIHVLGVKDMAGVLKPHAATLLIGAIRKKYPDLPIHVHTHDSAGTGVASMVACAKAGADAVDAATDSLSGMTSQPSINAILASLEGSDLDPGLDPRQVRALDTYWSQLRLLYSPFEAHLAGPDPEVYEHEIPGGQLTNMMFQAQQLGLGSQWLETKKAYEHANDLLGDIVKVTPTSKVVGDLAQFMVSNKLSAEAVKARASELDFPGSVLEFLEGLMGQPYGGFPEPLRSDALRGRRKLDKRPGLFLEPIDFVKVKKELSKKYGNPVTECDIASHVMYPKVFEDYKKFVQQYGDLSVLPTRYFLAKPEIGEEFHVELEKGKVLILKLLAVGPLSEQTGQREVFFEMNGEVRQVTVVDKQAAVENISRPKADVGDSSQVGAPMSGVLVELRVHEGSEVKKGDPLAVLSAMKMEMVISAPHSGKVASLQVKEGDSVDGSDLAAGWTEDDSHRTAADAPTPQTSTVAQHQRSSSVLLVCAPRLSPTRRSTTPPTPDSRERREVCFVSPHRDAVAVSRPESLNSIALTPARASAASQVASHTTINRRTNNACCHCIAADDSSIDRVSALVDIDSGLLAGPLQRDAVAMQLPFRRRRAARRPESLGSGLLALATLAPSLSQAIDFKPVPPANLDFSNLGRIAIAGDFNGISLYQFEGQISKPLSTNGSESLLTRLPNGILAPIVSTDASIRTMCTFKRKNGDLNGVIIGGNFTSLDGTESTAIALFNPNTTEVTPLKGLGGEVNAVYCDQERETVYVGGNFKGANSTNALAWLGAKGWTNLPFAGFNGPVEAITKASNGHIIFGGTFTGLGNARTPSQLDGQTINLSTANVTATNSASTNGFSDPKSVVCAAGADGAGKTWLLQDQTPGTWEAKFGFGFEPTKLRLWNTNQDGRGTKTFRFIALPINGIMNFTYVDPATGQNATCTNECPLSHDPNVKFQDFHFVNRVGMNSFQIAISDWYGSGAGLAGVELFQDDIFAFAIADYNEPSCGGVQLPSTATSTGPWQHSPSLQSNSDYLTAQLPGDIAPNSASVVFFPSIRESGNYSVNMYTPGCKPDQTCDTRGRVNVTGTMSSGTNNAELSTTLFQTNNFNKYDQIYFGYIEKTSDSFRPSVTISPLAGQGVAKLTVVAQRVGFTLTSSTGGLNGLFDFDPDNGASSVSDMDKSAINKLGSGFEPNSAVNSLVASGDVTYIGGNFTSNEHVNIVSVSGAKNEVQSLDGGLNGQVLDMHLEGYKLYAGGDFNDTKTKGRDGLNHVAVYDTMANSWSTLGAGVDGRVRNVVPLLVNVTANTTETVITFTGTFSKCNGFGNNKDAPVDGFAIWVPSKGNWLQNLAGPVPTYSGILSAAVLDLPNNDTLFAGSMSSALLGANGAATLSNAGLGSFPVSLQAQRPASKVSRRDGLSAETLSGVATGTFYNNGNSNITILAGHFTAQSRDGSTINNLAFIDGTDQGSVSGLGPGISAESTFTTVALRGSVLYAGGKVSGAIDNNQINGLVAYDMKAKAFGNQPAPVAGGTGTVSAISVRPDTSEVYVAGAFTKAGALDCPGICVYNADADQWMQPGNGLAGEVLSLMWSSDSTLIAGGNMLANGTDKRYLALYNAKKQTWVAFAGADGIPGPVQVMTPASDDANQVWIAGKSAKDGAVFLMKYDGSQWLSAKEALPASTVVRSLQVFTLTKSHDKTSILDDKQVLMLTGSIDIPNVGRVSAAIYNGTHYQPYALTTNSGDGTGSIAKIFTQKDNFFSSGGSHMPLVFVVLIGLAISLALILWLVLGGIVLDRLRKKREGYTPAPTSMYDRGTGIQRIPPHELFGSLGKSRPTAPQI</sequence>
<dbReference type="NCBIfam" id="NF009554">
    <property type="entry name" value="PRK12999.1"/>
    <property type="match status" value="1"/>
</dbReference>
<keyword evidence="26" id="KW-1185">Reference proteome</keyword>
<evidence type="ECO:0000256" key="13">
    <source>
        <dbReference type="ARBA" id="ARBA00022840"/>
    </source>
</evidence>
<protein>
    <recommendedName>
        <fullName evidence="17">Pyruvate carboxylase</fullName>
        <ecNumber evidence="6">6.4.1.1</ecNumber>
    </recommendedName>
</protein>
<dbReference type="SUPFAM" id="SSF51246">
    <property type="entry name" value="Rudiment single hybrid motif"/>
    <property type="match status" value="1"/>
</dbReference>
<dbReference type="FunFam" id="2.40.50.100:FF:000003">
    <property type="entry name" value="Acetyl-CoA carboxylase biotin carboxyl carrier protein"/>
    <property type="match status" value="1"/>
</dbReference>
<feature type="transmembrane region" description="Helical" evidence="20">
    <location>
        <begin position="2665"/>
        <end position="2690"/>
    </location>
</feature>
<dbReference type="GO" id="GO:0004736">
    <property type="term" value="F:pyruvate carboxylase activity"/>
    <property type="evidence" value="ECO:0007669"/>
    <property type="project" value="UniProtKB-EC"/>
</dbReference>
<dbReference type="SMART" id="SM00878">
    <property type="entry name" value="Biotin_carb_C"/>
    <property type="match status" value="1"/>
</dbReference>
<dbReference type="Pfam" id="PF00289">
    <property type="entry name" value="Biotin_carb_N"/>
    <property type="match status" value="1"/>
</dbReference>
<dbReference type="Proteomes" id="UP000236621">
    <property type="component" value="Unassembled WGS sequence"/>
</dbReference>
<dbReference type="NCBIfam" id="NF006761">
    <property type="entry name" value="PRK09282.1"/>
    <property type="match status" value="1"/>
</dbReference>
<keyword evidence="15" id="KW-0511">Multifunctional enzyme</keyword>
<dbReference type="InterPro" id="IPR013785">
    <property type="entry name" value="Aldolase_TIM"/>
</dbReference>
<dbReference type="Pfam" id="PF20842">
    <property type="entry name" value="Rax2_2"/>
    <property type="match status" value="1"/>
</dbReference>
<dbReference type="InterPro" id="IPR011764">
    <property type="entry name" value="Biotin_carboxylation_dom"/>
</dbReference>
<evidence type="ECO:0000259" key="24">
    <source>
        <dbReference type="PROSITE" id="PS50991"/>
    </source>
</evidence>
<dbReference type="CDD" id="cd07937">
    <property type="entry name" value="DRE_TIM_PC_TC_5S"/>
    <property type="match status" value="1"/>
</dbReference>
<dbReference type="FunFam" id="3.10.600.10:FF:000002">
    <property type="entry name" value="Pyruvate carboxylase"/>
    <property type="match status" value="1"/>
</dbReference>
<dbReference type="Pfam" id="PF00682">
    <property type="entry name" value="HMGL-like"/>
    <property type="match status" value="1"/>
</dbReference>
<dbReference type="PROSITE" id="PS50979">
    <property type="entry name" value="BC"/>
    <property type="match status" value="1"/>
</dbReference>
<dbReference type="InterPro" id="IPR011761">
    <property type="entry name" value="ATP-grasp"/>
</dbReference>
<dbReference type="InterPro" id="IPR000089">
    <property type="entry name" value="Biotin_lipoyl"/>
</dbReference>
<dbReference type="InterPro" id="IPR000891">
    <property type="entry name" value="PYR_CT"/>
</dbReference>
<dbReference type="GO" id="GO:0006094">
    <property type="term" value="P:gluconeogenesis"/>
    <property type="evidence" value="ECO:0007669"/>
    <property type="project" value="UniProtKB-UniPathway"/>
</dbReference>
<dbReference type="Pfam" id="PF00364">
    <property type="entry name" value="Biotin_lipoyl"/>
    <property type="match status" value="1"/>
</dbReference>
<evidence type="ECO:0000256" key="14">
    <source>
        <dbReference type="ARBA" id="ARBA00023267"/>
    </source>
</evidence>
<evidence type="ECO:0000256" key="16">
    <source>
        <dbReference type="ARBA" id="ARBA00049382"/>
    </source>
</evidence>
<evidence type="ECO:0000256" key="12">
    <source>
        <dbReference type="ARBA" id="ARBA00022833"/>
    </source>
</evidence>
<evidence type="ECO:0000256" key="6">
    <source>
        <dbReference type="ARBA" id="ARBA00013057"/>
    </source>
</evidence>